<dbReference type="Pfam" id="PF00226">
    <property type="entry name" value="DnaJ"/>
    <property type="match status" value="1"/>
</dbReference>
<gene>
    <name evidence="3" type="ORF">GCM10008101_26130</name>
</gene>
<dbReference type="PROSITE" id="PS50076">
    <property type="entry name" value="DNAJ_2"/>
    <property type="match status" value="1"/>
</dbReference>
<keyword evidence="4" id="KW-1185">Reference proteome</keyword>
<dbReference type="PANTHER" id="PTHR43948">
    <property type="entry name" value="DNAJ HOMOLOG SUBFAMILY B"/>
    <property type="match status" value="1"/>
</dbReference>
<dbReference type="Proteomes" id="UP000643403">
    <property type="component" value="Unassembled WGS sequence"/>
</dbReference>
<dbReference type="SUPFAM" id="SSF46565">
    <property type="entry name" value="Chaperone J-domain"/>
    <property type="match status" value="1"/>
</dbReference>
<keyword evidence="1" id="KW-0143">Chaperone</keyword>
<dbReference type="SMART" id="SM00271">
    <property type="entry name" value="DnaJ"/>
    <property type="match status" value="1"/>
</dbReference>
<accession>A0ABQ3C6P5</accession>
<organism evidence="3 4">
    <name type="scientific">Cognatilysobacter xinjiangensis</name>
    <dbReference type="NCBI Taxonomy" id="546892"/>
    <lineage>
        <taxon>Bacteria</taxon>
        <taxon>Pseudomonadati</taxon>
        <taxon>Pseudomonadota</taxon>
        <taxon>Gammaproteobacteria</taxon>
        <taxon>Lysobacterales</taxon>
        <taxon>Lysobacteraceae</taxon>
        <taxon>Cognatilysobacter</taxon>
    </lineage>
</organism>
<dbReference type="EMBL" id="BMXY01000004">
    <property type="protein sequence ID" value="GGZ70590.1"/>
    <property type="molecule type" value="Genomic_DNA"/>
</dbReference>
<dbReference type="PANTHER" id="PTHR43948:SF10">
    <property type="entry name" value="MRJ, ISOFORM E"/>
    <property type="match status" value="1"/>
</dbReference>
<name>A0ABQ3C6P5_9GAMM</name>
<dbReference type="Gene3D" id="1.10.287.110">
    <property type="entry name" value="DnaJ domain"/>
    <property type="match status" value="1"/>
</dbReference>
<evidence type="ECO:0000259" key="2">
    <source>
        <dbReference type="PROSITE" id="PS50076"/>
    </source>
</evidence>
<dbReference type="RefSeq" id="WP_229790817.1">
    <property type="nucleotide sequence ID" value="NZ_BMXY01000004.1"/>
</dbReference>
<feature type="domain" description="J" evidence="2">
    <location>
        <begin position="48"/>
        <end position="113"/>
    </location>
</feature>
<evidence type="ECO:0000313" key="4">
    <source>
        <dbReference type="Proteomes" id="UP000643403"/>
    </source>
</evidence>
<dbReference type="InterPro" id="IPR036869">
    <property type="entry name" value="J_dom_sf"/>
</dbReference>
<reference evidence="4" key="1">
    <citation type="journal article" date="2019" name="Int. J. Syst. Evol. Microbiol.">
        <title>The Global Catalogue of Microorganisms (GCM) 10K type strain sequencing project: providing services to taxonomists for standard genome sequencing and annotation.</title>
        <authorList>
            <consortium name="The Broad Institute Genomics Platform"/>
            <consortium name="The Broad Institute Genome Sequencing Center for Infectious Disease"/>
            <person name="Wu L."/>
            <person name="Ma J."/>
        </authorList>
    </citation>
    <scope>NUCLEOTIDE SEQUENCE [LARGE SCALE GENOMIC DNA]</scope>
    <source>
        <strain evidence="4">KCTC 22558</strain>
    </source>
</reference>
<evidence type="ECO:0000256" key="1">
    <source>
        <dbReference type="ARBA" id="ARBA00023186"/>
    </source>
</evidence>
<comment type="caution">
    <text evidence="3">The sequence shown here is derived from an EMBL/GenBank/DDBJ whole genome shotgun (WGS) entry which is preliminary data.</text>
</comment>
<dbReference type="PRINTS" id="PR00625">
    <property type="entry name" value="JDOMAIN"/>
</dbReference>
<protein>
    <recommendedName>
        <fullName evidence="2">J domain-containing protein</fullName>
    </recommendedName>
</protein>
<dbReference type="CDD" id="cd06257">
    <property type="entry name" value="DnaJ"/>
    <property type="match status" value="1"/>
</dbReference>
<proteinExistence type="predicted"/>
<sequence length="113" mass="13100">MRTSRWYGKLLGFFAGAALLRAEPPLGALLGLLIGHAFDADWFRLRDDPYRVLRVPDDASDADIDQAYRRLMSQYHPDKFATAAPELRRRAEQKAREINGAYDRIQTLRRPRR</sequence>
<evidence type="ECO:0000313" key="3">
    <source>
        <dbReference type="EMBL" id="GGZ70590.1"/>
    </source>
</evidence>
<dbReference type="InterPro" id="IPR001623">
    <property type="entry name" value="DnaJ_domain"/>
</dbReference>